<dbReference type="EMBL" id="UEYP01000021">
    <property type="protein sequence ID" value="SSC66109.1"/>
    <property type="molecule type" value="Genomic_DNA"/>
</dbReference>
<dbReference type="GO" id="GO:0000166">
    <property type="term" value="F:nucleotide binding"/>
    <property type="evidence" value="ECO:0007669"/>
    <property type="project" value="UniProtKB-KW"/>
</dbReference>
<dbReference type="InterPro" id="IPR004843">
    <property type="entry name" value="Calcineurin-like_PHP"/>
</dbReference>
<dbReference type="SUPFAM" id="SSF56300">
    <property type="entry name" value="Metallo-dependent phosphatases"/>
    <property type="match status" value="1"/>
</dbReference>
<reference evidence="6" key="1">
    <citation type="submission" date="2018-07" db="EMBL/GenBank/DDBJ databases">
        <authorList>
            <person name="Peiro R."/>
            <person name="Begona"/>
            <person name="Cbmso G."/>
            <person name="Lopez M."/>
            <person name="Gonzalez S."/>
        </authorList>
    </citation>
    <scope>NUCLEOTIDE SEQUENCE [LARGE SCALE GENOMIC DNA]</scope>
</reference>
<feature type="domain" description="5'-Nucleotidase C-terminal" evidence="4">
    <location>
        <begin position="312"/>
        <end position="431"/>
    </location>
</feature>
<comment type="similarity">
    <text evidence="2">Belongs to the 5'-nucleotidase family.</text>
</comment>
<dbReference type="InterPro" id="IPR029052">
    <property type="entry name" value="Metallo-depent_PP-like"/>
</dbReference>
<dbReference type="OrthoDB" id="5469761at2"/>
<protein>
    <submittedName>
        <fullName evidence="5">Uncharacterized protein</fullName>
    </submittedName>
</protein>
<organism evidence="5 6">
    <name type="scientific">Ciceribacter selenitireducens ATCC BAA-1503</name>
    <dbReference type="NCBI Taxonomy" id="1336235"/>
    <lineage>
        <taxon>Bacteria</taxon>
        <taxon>Pseudomonadati</taxon>
        <taxon>Pseudomonadota</taxon>
        <taxon>Alphaproteobacteria</taxon>
        <taxon>Hyphomicrobiales</taxon>
        <taxon>Rhizobiaceae</taxon>
        <taxon>Ciceribacter</taxon>
    </lineage>
</organism>
<dbReference type="SUPFAM" id="SSF55816">
    <property type="entry name" value="5'-nucleotidase (syn. UDP-sugar hydrolase), C-terminal domain"/>
    <property type="match status" value="1"/>
</dbReference>
<feature type="domain" description="Calcineurin-like phosphoesterase" evidence="3">
    <location>
        <begin position="8"/>
        <end position="223"/>
    </location>
</feature>
<sequence>MPERNKLTIVQLNDVHGYLEPHPELVWGHSGPLFPILGGFARIAGALRRIRVETGGNLLTLDNGDMFHGTYPAVVSKGYGIVPAANALGIDAMTAHWEFAWGPDHFEKLAAKLNYPVLALNCYRTNDGTRPFLPSAIFNRGGVTVGVIGMAATIIDKSMPPSFSVGRRFDIDEVALSMEIQRLRNEEVCQVIVVLSHLGLPQDAKLAEAVDGIDVILSGHTHNRLRTAILVRETIIIQSGCHGSFLGRLDLVIGERGILSFDHMLIPIDDRFQADEAMQQIVDDIMRPHRSELGRQVGVTLIPLHRNLQLYSPMDDLLLHAIAMAAGTDVAFSNGWRYGAPIPAGPVTVNDLWNIIPTNPSVSVTDLLGADIRQMMEENLERTFSPDPYRQMGGYLKRFRGLTMFGKLENPAGHRIEHIFFKGRELEDDEEIAVSFVTAQGVPEKYGHARRDLSIRAIEALEACLAAGGAASPDDVGRFYVS</sequence>
<evidence type="ECO:0000313" key="6">
    <source>
        <dbReference type="Proteomes" id="UP000254764"/>
    </source>
</evidence>
<dbReference type="PANTHER" id="PTHR11575:SF42">
    <property type="entry name" value="SULFUR OXIDATION PROTEIN SOXB"/>
    <property type="match status" value="1"/>
</dbReference>
<evidence type="ECO:0000259" key="4">
    <source>
        <dbReference type="Pfam" id="PF02872"/>
    </source>
</evidence>
<dbReference type="InterPro" id="IPR006179">
    <property type="entry name" value="5_nucleotidase/apyrase"/>
</dbReference>
<dbReference type="GO" id="GO:0016787">
    <property type="term" value="F:hydrolase activity"/>
    <property type="evidence" value="ECO:0007669"/>
    <property type="project" value="UniProtKB-KW"/>
</dbReference>
<accession>A0A376AE34</accession>
<dbReference type="InterPro" id="IPR008334">
    <property type="entry name" value="5'-Nucleotdase_C"/>
</dbReference>
<dbReference type="GO" id="GO:0009166">
    <property type="term" value="P:nucleotide catabolic process"/>
    <property type="evidence" value="ECO:0007669"/>
    <property type="project" value="InterPro"/>
</dbReference>
<keyword evidence="6" id="KW-1185">Reference proteome</keyword>
<dbReference type="PANTHER" id="PTHR11575">
    <property type="entry name" value="5'-NUCLEOTIDASE-RELATED"/>
    <property type="match status" value="1"/>
</dbReference>
<dbReference type="RefSeq" id="WP_115672540.1">
    <property type="nucleotide sequence ID" value="NZ_UEYP01000021.1"/>
</dbReference>
<dbReference type="Gene3D" id="3.60.21.10">
    <property type="match status" value="1"/>
</dbReference>
<dbReference type="GO" id="GO:0030288">
    <property type="term" value="C:outer membrane-bounded periplasmic space"/>
    <property type="evidence" value="ECO:0007669"/>
    <property type="project" value="TreeGrafter"/>
</dbReference>
<dbReference type="AlphaFoldDB" id="A0A376AE34"/>
<keyword evidence="1" id="KW-0732">Signal</keyword>
<name>A0A376AE34_9HYPH</name>
<evidence type="ECO:0000313" key="5">
    <source>
        <dbReference type="EMBL" id="SSC66109.1"/>
    </source>
</evidence>
<gene>
    <name evidence="5" type="ORF">RHIZ70_1817</name>
</gene>
<keyword evidence="2" id="KW-0378">Hydrolase</keyword>
<evidence type="ECO:0000259" key="3">
    <source>
        <dbReference type="Pfam" id="PF00149"/>
    </source>
</evidence>
<keyword evidence="2" id="KW-0547">Nucleotide-binding</keyword>
<proteinExistence type="inferred from homology"/>
<dbReference type="PRINTS" id="PR01607">
    <property type="entry name" value="APYRASEFAMLY"/>
</dbReference>
<dbReference type="Pfam" id="PF00149">
    <property type="entry name" value="Metallophos"/>
    <property type="match status" value="1"/>
</dbReference>
<dbReference type="Proteomes" id="UP000254764">
    <property type="component" value="Unassembled WGS sequence"/>
</dbReference>
<dbReference type="InterPro" id="IPR036907">
    <property type="entry name" value="5'-Nucleotdase_C_sf"/>
</dbReference>
<evidence type="ECO:0000256" key="2">
    <source>
        <dbReference type="RuleBase" id="RU362119"/>
    </source>
</evidence>
<dbReference type="Pfam" id="PF02872">
    <property type="entry name" value="5_nucleotid_C"/>
    <property type="match status" value="1"/>
</dbReference>
<evidence type="ECO:0000256" key="1">
    <source>
        <dbReference type="ARBA" id="ARBA00022729"/>
    </source>
</evidence>
<dbReference type="Gene3D" id="3.90.780.10">
    <property type="entry name" value="5'-Nucleotidase, C-terminal domain"/>
    <property type="match status" value="1"/>
</dbReference>